<dbReference type="Proteomes" id="UP000831113">
    <property type="component" value="Plasmid unnamed1"/>
</dbReference>
<organism evidence="1 2">
    <name type="scientific">Hymenobacter tibetensis</name>
    <dbReference type="NCBI Taxonomy" id="497967"/>
    <lineage>
        <taxon>Bacteria</taxon>
        <taxon>Pseudomonadati</taxon>
        <taxon>Bacteroidota</taxon>
        <taxon>Cytophagia</taxon>
        <taxon>Cytophagales</taxon>
        <taxon>Hymenobacteraceae</taxon>
        <taxon>Hymenobacter</taxon>
    </lineage>
</organism>
<protein>
    <submittedName>
        <fullName evidence="1">Uncharacterized protein</fullName>
    </submittedName>
</protein>
<accession>A0ABY4D4K5</accession>
<keyword evidence="2" id="KW-1185">Reference proteome</keyword>
<proteinExistence type="predicted"/>
<reference evidence="1 2" key="1">
    <citation type="submission" date="2022-03" db="EMBL/GenBank/DDBJ databases">
        <title>Hymenobactersp. isolated from the air.</title>
        <authorList>
            <person name="Won M."/>
            <person name="Kwon S.-W."/>
        </authorList>
    </citation>
    <scope>NUCLEOTIDE SEQUENCE [LARGE SCALE GENOMIC DNA]</scope>
    <source>
        <strain evidence="1 2">KACC 21982</strain>
        <plasmid evidence="1 2">unnamed1</plasmid>
    </source>
</reference>
<dbReference type="EMBL" id="CP094670">
    <property type="protein sequence ID" value="UOG77308.1"/>
    <property type="molecule type" value="Genomic_DNA"/>
</dbReference>
<gene>
    <name evidence="1" type="ORF">MTX78_23465</name>
</gene>
<evidence type="ECO:0000313" key="2">
    <source>
        <dbReference type="Proteomes" id="UP000831113"/>
    </source>
</evidence>
<geneLocation type="plasmid" evidence="1 2">
    <name>unnamed1</name>
</geneLocation>
<sequence length="127" mass="14219">MPPPIGPRLHGAIDYGFIILQALAPSLFKLHGPAKTLCYVFACNQALLNSLTDQPYALKKVVPFRVHGQLERPMLPALLVAPYITGALKQRNARRFFVGFFALALTNYLLTDYKAQERQSGFSQKEK</sequence>
<keyword evidence="1" id="KW-0614">Plasmid</keyword>
<name>A0ABY4D4K5_9BACT</name>
<evidence type="ECO:0000313" key="1">
    <source>
        <dbReference type="EMBL" id="UOG77308.1"/>
    </source>
</evidence>
<dbReference type="RefSeq" id="WP_243803023.1">
    <property type="nucleotide sequence ID" value="NZ_CP094670.1"/>
</dbReference>